<dbReference type="PROSITE" id="PS51839">
    <property type="entry name" value="4FE4S_HC3"/>
    <property type="match status" value="1"/>
</dbReference>
<dbReference type="RefSeq" id="WP_214171440.1">
    <property type="nucleotide sequence ID" value="NZ_JAHCVJ010000003.1"/>
</dbReference>
<gene>
    <name evidence="18" type="ORF">KI809_10285</name>
</gene>
<sequence>MAKLTIDHIPVTVTDGTSILEAAKSVGIWIPHFCYHPALGKAGACRVCAVKLLDGPVKGIQMSCMLPAADGMVVSTTDEEAVAMRRQVIEWLMINHPHDCPVCDEGGECLLQDYTIAGGHSIRRYTGSKRTHRNQELGPHIEHEMNRCIQCYRCARFYQEFAGGDDFGVMGSAARVYFGRFSDGPLASPFSGNLVDICPTGVFTDKTARFRARYWDYDMAPSICPHCSLGCNTMPVARYRELLKIVSRRNDQVNGWFICDRGRFGADGVNAPNRPRTPLVDGRQASWDEAIDDLLLRINEVQELHGPDSIALLGSPRMTLEGNLLLAQLASLLGATLCYHIGSTEQTQAVAATQLVSGERAASMNDVGQADCIVIAGCDLLDAGPMMALAVRQAWRRGAKVFLVNAPTSRLPFEYACAGLFDEIPFATAKQPVVIGTASDSDRLQPLLESAQGIKVAMLLPGPNSFATALLAQEHGTLPLEEAIAGGSIKGIISFEPETPDRLPTDIQLLAVADWRPSPAVSRAGIFLPITPWVEMDGTFINNEGRAQRFRQVMRPGLPIKGLDPAGHPPRLHGNEAPGSLPRPTAEIIAGIFAQIAGEPAIQPLSGRWQFAADLDPEGDGVRVVQP</sequence>
<evidence type="ECO:0000256" key="4">
    <source>
        <dbReference type="ARBA" id="ARBA00022485"/>
    </source>
</evidence>
<proteinExistence type="inferred from homology"/>
<keyword evidence="11" id="KW-0520">NAD</keyword>
<dbReference type="InterPro" id="IPR019574">
    <property type="entry name" value="NADH_UbQ_OxRdtase_Gsu_4Fe4S-bd"/>
</dbReference>
<dbReference type="InterPro" id="IPR000283">
    <property type="entry name" value="NADH_UbQ_OxRdtase_75kDa_su_CS"/>
</dbReference>
<comment type="similarity">
    <text evidence="3">Belongs to the complex I 75 kDa subunit family.</text>
</comment>
<dbReference type="InterPro" id="IPR006963">
    <property type="entry name" value="Mopterin_OxRdtase_4Fe-4S_dom"/>
</dbReference>
<dbReference type="GO" id="GO:0051537">
    <property type="term" value="F:2 iron, 2 sulfur cluster binding"/>
    <property type="evidence" value="ECO:0007669"/>
    <property type="project" value="UniProtKB-KW"/>
</dbReference>
<dbReference type="Pfam" id="PF22117">
    <property type="entry name" value="Fer4_Nqo3"/>
    <property type="match status" value="1"/>
</dbReference>
<dbReference type="CDD" id="cd00207">
    <property type="entry name" value="fer2"/>
    <property type="match status" value="1"/>
</dbReference>
<dbReference type="GO" id="GO:0046872">
    <property type="term" value="F:metal ion binding"/>
    <property type="evidence" value="ECO:0007669"/>
    <property type="project" value="UniProtKB-KW"/>
</dbReference>
<dbReference type="InterPro" id="IPR006656">
    <property type="entry name" value="Mopterin_OxRdtase"/>
</dbReference>
<dbReference type="Pfam" id="PF04879">
    <property type="entry name" value="Molybdop_Fe4S4"/>
    <property type="match status" value="1"/>
</dbReference>
<protein>
    <submittedName>
        <fullName evidence="18">Molybdopterin-dependent oxidoreductase</fullName>
    </submittedName>
</protein>
<evidence type="ECO:0000256" key="9">
    <source>
        <dbReference type="ARBA" id="ARBA00023004"/>
    </source>
</evidence>
<dbReference type="InterPro" id="IPR001041">
    <property type="entry name" value="2Fe-2S_ferredoxin-type"/>
</dbReference>
<dbReference type="Pfam" id="PF13510">
    <property type="entry name" value="Fer2_4"/>
    <property type="match status" value="1"/>
</dbReference>
<evidence type="ECO:0000313" key="19">
    <source>
        <dbReference type="Proteomes" id="UP000811899"/>
    </source>
</evidence>
<dbReference type="Gene3D" id="2.20.25.90">
    <property type="entry name" value="ADC-like domains"/>
    <property type="match status" value="1"/>
</dbReference>
<dbReference type="SMART" id="SM00926">
    <property type="entry name" value="Molybdop_Fe4S4"/>
    <property type="match status" value="1"/>
</dbReference>
<dbReference type="SUPFAM" id="SSF53706">
    <property type="entry name" value="Formate dehydrogenase/DMSO reductase, domains 1-3"/>
    <property type="match status" value="1"/>
</dbReference>
<evidence type="ECO:0000256" key="13">
    <source>
        <dbReference type="ARBA" id="ARBA00034078"/>
    </source>
</evidence>
<dbReference type="GO" id="GO:0016020">
    <property type="term" value="C:membrane"/>
    <property type="evidence" value="ECO:0007669"/>
    <property type="project" value="UniProtKB-SubCell"/>
</dbReference>
<dbReference type="GO" id="GO:0048038">
    <property type="term" value="F:quinone binding"/>
    <property type="evidence" value="ECO:0007669"/>
    <property type="project" value="UniProtKB-KW"/>
</dbReference>
<feature type="domain" description="4Fe-4S His(Cys)3-ligated-type" evidence="17">
    <location>
        <begin position="80"/>
        <end position="119"/>
    </location>
</feature>
<evidence type="ECO:0000256" key="5">
    <source>
        <dbReference type="ARBA" id="ARBA00022714"/>
    </source>
</evidence>
<comment type="subcellular location">
    <subcellularLocation>
        <location evidence="2">Membrane</location>
    </subcellularLocation>
</comment>
<dbReference type="SUPFAM" id="SSF54862">
    <property type="entry name" value="4Fe-4S ferredoxins"/>
    <property type="match status" value="1"/>
</dbReference>
<comment type="cofactor">
    <cofactor evidence="1">
        <name>[4Fe-4S] cluster</name>
        <dbReference type="ChEBI" id="CHEBI:49883"/>
    </cofactor>
</comment>
<evidence type="ECO:0000256" key="12">
    <source>
        <dbReference type="ARBA" id="ARBA00023136"/>
    </source>
</evidence>
<keyword evidence="9" id="KW-0408">Iron</keyword>
<evidence type="ECO:0000256" key="6">
    <source>
        <dbReference type="ARBA" id="ARBA00022719"/>
    </source>
</evidence>
<comment type="cofactor">
    <cofactor evidence="13">
        <name>[2Fe-2S] cluster</name>
        <dbReference type="ChEBI" id="CHEBI:190135"/>
    </cofactor>
</comment>
<dbReference type="Pfam" id="PF00384">
    <property type="entry name" value="Molybdopterin"/>
    <property type="match status" value="1"/>
</dbReference>
<evidence type="ECO:0000256" key="2">
    <source>
        <dbReference type="ARBA" id="ARBA00004370"/>
    </source>
</evidence>
<evidence type="ECO:0000256" key="8">
    <source>
        <dbReference type="ARBA" id="ARBA00022967"/>
    </source>
</evidence>
<evidence type="ECO:0000259" key="16">
    <source>
        <dbReference type="PROSITE" id="PS51669"/>
    </source>
</evidence>
<dbReference type="PANTHER" id="PTHR43105">
    <property type="entry name" value="RESPIRATORY NITRATE REDUCTASE"/>
    <property type="match status" value="1"/>
</dbReference>
<dbReference type="SUPFAM" id="SSF54292">
    <property type="entry name" value="2Fe-2S ferredoxin-like"/>
    <property type="match status" value="1"/>
</dbReference>
<evidence type="ECO:0000256" key="7">
    <source>
        <dbReference type="ARBA" id="ARBA00022723"/>
    </source>
</evidence>
<dbReference type="GO" id="GO:0008137">
    <property type="term" value="F:NADH dehydrogenase (ubiquinone) activity"/>
    <property type="evidence" value="ECO:0007669"/>
    <property type="project" value="InterPro"/>
</dbReference>
<dbReference type="InterPro" id="IPR050123">
    <property type="entry name" value="Prok_molybdopt-oxidoreductase"/>
</dbReference>
<keyword evidence="12" id="KW-0472">Membrane</keyword>
<keyword evidence="7" id="KW-0479">Metal-binding</keyword>
<reference evidence="18 19" key="1">
    <citation type="submission" date="2021-05" db="EMBL/GenBank/DDBJ databases">
        <title>The draft genome of Geobacter pelophilus DSM 12255.</title>
        <authorList>
            <person name="Xu Z."/>
            <person name="Masuda Y."/>
            <person name="Itoh H."/>
            <person name="Senoo K."/>
        </authorList>
    </citation>
    <scope>NUCLEOTIDE SEQUENCE [LARGE SCALE GENOMIC DNA]</scope>
    <source>
        <strain evidence="18 19">DSM 12255</strain>
    </source>
</reference>
<dbReference type="PROSITE" id="PS00641">
    <property type="entry name" value="COMPLEX1_75K_1"/>
    <property type="match status" value="1"/>
</dbReference>
<name>A0AAW4L8Q4_9BACT</name>
<evidence type="ECO:0000256" key="1">
    <source>
        <dbReference type="ARBA" id="ARBA00001966"/>
    </source>
</evidence>
<dbReference type="Proteomes" id="UP000811899">
    <property type="component" value="Unassembled WGS sequence"/>
</dbReference>
<dbReference type="Gene3D" id="3.40.50.740">
    <property type="match status" value="2"/>
</dbReference>
<dbReference type="GO" id="GO:0003954">
    <property type="term" value="F:NADH dehydrogenase activity"/>
    <property type="evidence" value="ECO:0007669"/>
    <property type="project" value="TreeGrafter"/>
</dbReference>
<comment type="caution">
    <text evidence="18">The sequence shown here is derived from an EMBL/GenBank/DDBJ whole genome shotgun (WGS) entry which is preliminary data.</text>
</comment>
<evidence type="ECO:0000256" key="10">
    <source>
        <dbReference type="ARBA" id="ARBA00023014"/>
    </source>
</evidence>
<keyword evidence="8" id="KW-1278">Translocase</keyword>
<evidence type="ECO:0000256" key="14">
    <source>
        <dbReference type="SAM" id="MobiDB-lite"/>
    </source>
</evidence>
<dbReference type="PROSITE" id="PS51085">
    <property type="entry name" value="2FE2S_FER_2"/>
    <property type="match status" value="1"/>
</dbReference>
<feature type="region of interest" description="Disordered" evidence="14">
    <location>
        <begin position="559"/>
        <end position="581"/>
    </location>
</feature>
<evidence type="ECO:0000259" key="17">
    <source>
        <dbReference type="PROSITE" id="PS51839"/>
    </source>
</evidence>
<dbReference type="SMART" id="SM00929">
    <property type="entry name" value="NADH-G_4Fe-4S_3"/>
    <property type="match status" value="1"/>
</dbReference>
<organism evidence="18 19">
    <name type="scientific">Geoanaerobacter pelophilus</name>
    <dbReference type="NCBI Taxonomy" id="60036"/>
    <lineage>
        <taxon>Bacteria</taxon>
        <taxon>Pseudomonadati</taxon>
        <taxon>Thermodesulfobacteriota</taxon>
        <taxon>Desulfuromonadia</taxon>
        <taxon>Geobacterales</taxon>
        <taxon>Geobacteraceae</taxon>
        <taxon>Geoanaerobacter</taxon>
    </lineage>
</organism>
<dbReference type="Gene3D" id="3.10.20.740">
    <property type="match status" value="1"/>
</dbReference>
<dbReference type="InterPro" id="IPR054351">
    <property type="entry name" value="NADH_UbQ_OxRdtase_ferredoxin"/>
</dbReference>
<evidence type="ECO:0000256" key="11">
    <source>
        <dbReference type="ARBA" id="ARBA00023027"/>
    </source>
</evidence>
<keyword evidence="4" id="KW-0004">4Fe-4S</keyword>
<feature type="domain" description="4Fe-4S Mo/W bis-MGD-type" evidence="16">
    <location>
        <begin position="217"/>
        <end position="273"/>
    </location>
</feature>
<keyword evidence="19" id="KW-1185">Reference proteome</keyword>
<evidence type="ECO:0000259" key="15">
    <source>
        <dbReference type="PROSITE" id="PS51085"/>
    </source>
</evidence>
<feature type="domain" description="2Fe-2S ferredoxin-type" evidence="15">
    <location>
        <begin position="2"/>
        <end position="80"/>
    </location>
</feature>
<dbReference type="FunFam" id="3.10.20.740:FF:000004">
    <property type="entry name" value="NADH-quinone oxidoreductase"/>
    <property type="match status" value="1"/>
</dbReference>
<dbReference type="PROSITE" id="PS51669">
    <property type="entry name" value="4FE4S_MOW_BIS_MGD"/>
    <property type="match status" value="1"/>
</dbReference>
<evidence type="ECO:0000256" key="3">
    <source>
        <dbReference type="ARBA" id="ARBA00005404"/>
    </source>
</evidence>
<dbReference type="InterPro" id="IPR036010">
    <property type="entry name" value="2Fe-2S_ferredoxin-like_sf"/>
</dbReference>
<evidence type="ECO:0000313" key="18">
    <source>
        <dbReference type="EMBL" id="MBT0664686.1"/>
    </source>
</evidence>
<dbReference type="PROSITE" id="PS00642">
    <property type="entry name" value="COMPLEX1_75K_2"/>
    <property type="match status" value="1"/>
</dbReference>
<keyword evidence="5" id="KW-0001">2Fe-2S</keyword>
<keyword evidence="10" id="KW-0411">Iron-sulfur</keyword>
<dbReference type="GO" id="GO:0051539">
    <property type="term" value="F:4 iron, 4 sulfur cluster binding"/>
    <property type="evidence" value="ECO:0007669"/>
    <property type="project" value="UniProtKB-KW"/>
</dbReference>
<dbReference type="Gene3D" id="3.40.228.10">
    <property type="entry name" value="Dimethylsulfoxide Reductase, domain 2"/>
    <property type="match status" value="1"/>
</dbReference>
<accession>A0AAW4L8Q4</accession>
<dbReference type="AlphaFoldDB" id="A0AAW4L8Q4"/>
<dbReference type="PANTHER" id="PTHR43105:SF10">
    <property type="entry name" value="NADH-QUINONE OXIDOREDUCTASE SUBUNIT G"/>
    <property type="match status" value="1"/>
</dbReference>
<dbReference type="EMBL" id="JAHCVJ010000003">
    <property type="protein sequence ID" value="MBT0664686.1"/>
    <property type="molecule type" value="Genomic_DNA"/>
</dbReference>
<dbReference type="Pfam" id="PF10588">
    <property type="entry name" value="NADH-G_4Fe-4S_3"/>
    <property type="match status" value="1"/>
</dbReference>
<keyword evidence="6" id="KW-0874">Quinone</keyword>
<dbReference type="GO" id="GO:0042773">
    <property type="term" value="P:ATP synthesis coupled electron transport"/>
    <property type="evidence" value="ECO:0007669"/>
    <property type="project" value="InterPro"/>
</dbReference>